<gene>
    <name evidence="2" type="ORF">NRB56_35720</name>
</gene>
<evidence type="ECO:0000313" key="3">
    <source>
        <dbReference type="Proteomes" id="UP000431401"/>
    </source>
</evidence>
<comment type="caution">
    <text evidence="2">The sequence shown here is derived from an EMBL/GenBank/DDBJ whole genome shotgun (WGS) entry which is preliminary data.</text>
</comment>
<dbReference type="Proteomes" id="UP000431401">
    <property type="component" value="Unassembled WGS sequence"/>
</dbReference>
<feature type="transmembrane region" description="Helical" evidence="1">
    <location>
        <begin position="256"/>
        <end position="275"/>
    </location>
</feature>
<evidence type="ECO:0000256" key="1">
    <source>
        <dbReference type="SAM" id="Phobius"/>
    </source>
</evidence>
<feature type="transmembrane region" description="Helical" evidence="1">
    <location>
        <begin position="82"/>
        <end position="106"/>
    </location>
</feature>
<proteinExistence type="predicted"/>
<reference evidence="2 3" key="1">
    <citation type="submission" date="2019-10" db="EMBL/GenBank/DDBJ databases">
        <title>Nocardia macrotermitis sp. nov. and Nocardia aurantia sp. nov., isolated from the gut of fungus growing-termite Macrotermes natalensis.</title>
        <authorList>
            <person name="Benndorf R."/>
            <person name="Schwitalla J."/>
            <person name="Martin K."/>
            <person name="De Beer W."/>
            <person name="Kaster A.-K."/>
            <person name="Vollmers J."/>
            <person name="Poulsen M."/>
            <person name="Beemelmanns C."/>
        </authorList>
    </citation>
    <scope>NUCLEOTIDE SEQUENCE [LARGE SCALE GENOMIC DNA]</scope>
    <source>
        <strain evidence="2 3">RB56</strain>
    </source>
</reference>
<dbReference type="RefSeq" id="WP_227837883.1">
    <property type="nucleotide sequence ID" value="NZ_WEGI01000007.1"/>
</dbReference>
<feature type="transmembrane region" description="Helical" evidence="1">
    <location>
        <begin position="158"/>
        <end position="178"/>
    </location>
</feature>
<feature type="transmembrane region" description="Helical" evidence="1">
    <location>
        <begin position="58"/>
        <end position="75"/>
    </location>
</feature>
<feature type="transmembrane region" description="Helical" evidence="1">
    <location>
        <begin position="222"/>
        <end position="244"/>
    </location>
</feature>
<organism evidence="2 3">
    <name type="scientific">Nocardia aurantia</name>
    <dbReference type="NCBI Taxonomy" id="2585199"/>
    <lineage>
        <taxon>Bacteria</taxon>
        <taxon>Bacillati</taxon>
        <taxon>Actinomycetota</taxon>
        <taxon>Actinomycetes</taxon>
        <taxon>Mycobacteriales</taxon>
        <taxon>Nocardiaceae</taxon>
        <taxon>Nocardia</taxon>
    </lineage>
</organism>
<feature type="transmembrane region" description="Helical" evidence="1">
    <location>
        <begin position="21"/>
        <end position="38"/>
    </location>
</feature>
<name>A0A7K0DQF6_9NOCA</name>
<keyword evidence="3" id="KW-1185">Reference proteome</keyword>
<evidence type="ECO:0000313" key="2">
    <source>
        <dbReference type="EMBL" id="MQY27989.1"/>
    </source>
</evidence>
<sequence>MTDSALTVPDRSRWWRGHTPLMWLAAAMAALVVVSLIGTVADHRTLTGLPIWDKSVKFALSVAIYAVTWAWLLAGARRRYRLAWWAATVAAAGLALEMVVIVGQIVRGTTSHFNNTTAFDGMLFDIMGASIVVVWVATLVASIAVAADPAADRARAAAVRWGTVLSLVGMALAFLMFLPARGEPRPPSISGAHTVDAPDGGPGLPFLGWSTAHGDLRIPHFVGIHALQVIPLLLAAAEVLATRIPALRTAAVRTRLVTVAGAGYTAMLALLTWQAMRGQSIAHPDRWTWAAAALILALAGAGVVRALRAPRAAADPAAAAGFPV</sequence>
<keyword evidence="1" id="KW-1133">Transmembrane helix</keyword>
<keyword evidence="1" id="KW-0472">Membrane</keyword>
<protein>
    <submittedName>
        <fullName evidence="2">Uncharacterized protein</fullName>
    </submittedName>
</protein>
<keyword evidence="1" id="KW-0812">Transmembrane</keyword>
<feature type="transmembrane region" description="Helical" evidence="1">
    <location>
        <begin position="287"/>
        <end position="307"/>
    </location>
</feature>
<feature type="transmembrane region" description="Helical" evidence="1">
    <location>
        <begin position="126"/>
        <end position="146"/>
    </location>
</feature>
<dbReference type="EMBL" id="WEGI01000007">
    <property type="protein sequence ID" value="MQY27989.1"/>
    <property type="molecule type" value="Genomic_DNA"/>
</dbReference>
<accession>A0A7K0DQF6</accession>
<dbReference type="AlphaFoldDB" id="A0A7K0DQF6"/>